<sequence>MKTTKQSYSVPEVARMLGISQSTLYEHVKQNTVGHLHPITVGARTVFPKRVIDALFDPKKIA</sequence>
<dbReference type="Gene3D" id="1.10.10.60">
    <property type="entry name" value="Homeodomain-like"/>
    <property type="match status" value="1"/>
</dbReference>
<evidence type="ECO:0000259" key="1">
    <source>
        <dbReference type="Pfam" id="PF12728"/>
    </source>
</evidence>
<evidence type="ECO:0000313" key="2">
    <source>
        <dbReference type="EMBL" id="MBM0244573.1"/>
    </source>
</evidence>
<feature type="domain" description="Helix-turn-helix" evidence="1">
    <location>
        <begin position="8"/>
        <end position="56"/>
    </location>
</feature>
<keyword evidence="3" id="KW-1185">Reference proteome</keyword>
<proteinExistence type="predicted"/>
<dbReference type="EMBL" id="JAACBX020000002">
    <property type="protein sequence ID" value="MBM0244573.1"/>
    <property type="molecule type" value="Genomic_DNA"/>
</dbReference>
<protein>
    <submittedName>
        <fullName evidence="2">Helix-turn-helix domain-containing protein</fullName>
    </submittedName>
</protein>
<dbReference type="RefSeq" id="WP_200436715.1">
    <property type="nucleotide sequence ID" value="NZ_JAACBX020000002.1"/>
</dbReference>
<evidence type="ECO:0000313" key="3">
    <source>
        <dbReference type="Proteomes" id="UP001518680"/>
    </source>
</evidence>
<name>A0ABS1Y879_9CORY</name>
<organism evidence="2 3">
    <name type="scientific">Corynebacterium macginleyi</name>
    <dbReference type="NCBI Taxonomy" id="38290"/>
    <lineage>
        <taxon>Bacteria</taxon>
        <taxon>Bacillati</taxon>
        <taxon>Actinomycetota</taxon>
        <taxon>Actinomycetes</taxon>
        <taxon>Mycobacteriales</taxon>
        <taxon>Corynebacteriaceae</taxon>
        <taxon>Corynebacterium</taxon>
    </lineage>
</organism>
<reference evidence="2 3" key="1">
    <citation type="submission" date="2021-01" db="EMBL/GenBank/DDBJ databases">
        <title>Complete genome sequences of Corynebacterium macginleyi strains isolated from infectious keratitis.</title>
        <authorList>
            <person name="Sagerfors S."/>
            <person name="Poehlein A."/>
            <person name="Soderquist B."/>
            <person name="Bruggemann H."/>
        </authorList>
    </citation>
    <scope>NUCLEOTIDE SEQUENCE [LARGE SCALE GENOMIC DNA]</scope>
    <source>
        <strain evidence="2 3">12T220</strain>
    </source>
</reference>
<dbReference type="InterPro" id="IPR041657">
    <property type="entry name" value="HTH_17"/>
</dbReference>
<accession>A0ABS1Y879</accession>
<comment type="caution">
    <text evidence="2">The sequence shown here is derived from an EMBL/GenBank/DDBJ whole genome shotgun (WGS) entry which is preliminary data.</text>
</comment>
<gene>
    <name evidence="2" type="ORF">GWO63_010070</name>
</gene>
<dbReference type="Proteomes" id="UP001518680">
    <property type="component" value="Unassembled WGS sequence"/>
</dbReference>
<dbReference type="Pfam" id="PF12728">
    <property type="entry name" value="HTH_17"/>
    <property type="match status" value="1"/>
</dbReference>